<comment type="similarity">
    <text evidence="5">Belongs to the p53 family.</text>
</comment>
<sequence length="717" mass="81158">MVDNTMNHFEEQPNNLFQINTEELLMATEMGSQEAYNAVSDSDRDLLKMHSSIGEYLQIQGIFDLGNSQNVNQLMLPQDTSMLRDQKPDPEHWNHFPRLVENSGTCDFELTIPAPSNQSNWSYSPSLKKLFIKINTLLNLEVSYKTSFATRLFCRVMIVYPDYPYMPVVRCNNHKVINPEKPGRESHIIKCPHEGVEYWGTKDGQTFIKRLALIYPLTQNIKTEEDNWVRTSVTLEFACQNSCPTGINRRATVLFFTLEDERGFSNSLKAFDFELKLDKDKSFRVDKIVDKISQSINQSDLGALRDMWAHLDGILFTKLEHSYTVAVKKIESGILKLYLVIAFSANKMDKITDFFAKLAPELQNQPEWKEWFLFPFCKNPEEHPVFGVCFTKQWQDTLMISFHNFLATIFQCMPQPTLIRAETEASMIKKLQDENAALKSRLQSLSINNPQAASSSTSTSHQSRISAFTDQKSYDSNRQRTSGSQTSVKGNIPQNPLNDVVPFDIPPPAHIIDDFYIIAQETLNLGQSADIQAKGFKSLIRNMNIGTGGSPVLGRKDERNKKRSGSVGSRTGQIYGQRMINFKVCTVPKRDRSHEESHPDKKRKSSSSGSCSSGKRPCRAPEVVPVNEAMVKYTNEEEDTPSVQCEKVSSAESLVNGISCKITMPDAASMKNVLHSAYNEIAGKIISDPENSQRFGKFIKMIKKQQQSLPSQSNLNN</sequence>
<evidence type="ECO:0000256" key="2">
    <source>
        <dbReference type="ARBA" id="ARBA00004412"/>
    </source>
</evidence>
<dbReference type="GO" id="GO:0051898">
    <property type="term" value="P:negative regulation of phosphatidylinositol 3-kinase/protein kinase B signal transduction"/>
    <property type="evidence" value="ECO:0007669"/>
    <property type="project" value="InterPro"/>
</dbReference>
<dbReference type="GO" id="GO:0005634">
    <property type="term" value="C:nucleus"/>
    <property type="evidence" value="ECO:0007669"/>
    <property type="project" value="UniProtKB-SubCell"/>
</dbReference>
<dbReference type="GO" id="GO:0006915">
    <property type="term" value="P:apoptotic process"/>
    <property type="evidence" value="ECO:0007669"/>
    <property type="project" value="UniProtKB-KW"/>
</dbReference>
<dbReference type="GO" id="GO:0031901">
    <property type="term" value="C:early endosome membrane"/>
    <property type="evidence" value="ECO:0007669"/>
    <property type="project" value="TreeGrafter"/>
</dbReference>
<comment type="cofactor">
    <cofactor evidence="15">
        <name>Zn(2+)</name>
        <dbReference type="ChEBI" id="CHEBI:29105"/>
    </cofactor>
    <text evidence="15">Binds 1 zinc ion per subunit.</text>
</comment>
<feature type="region of interest" description="Disordered" evidence="17">
    <location>
        <begin position="544"/>
        <end position="572"/>
    </location>
</feature>
<feature type="compositionally biased region" description="Polar residues" evidence="17">
    <location>
        <begin position="479"/>
        <end position="495"/>
    </location>
</feature>
<dbReference type="InterPro" id="IPR012346">
    <property type="entry name" value="p53/RUNT-type_TF_DNA-bd_sf"/>
</dbReference>
<feature type="compositionally biased region" description="Low complexity" evidence="17">
    <location>
        <begin position="606"/>
        <end position="615"/>
    </location>
</feature>
<keyword evidence="7 15" id="KW-0479">Metal-binding</keyword>
<dbReference type="PANTHER" id="PTHR13083:SF3">
    <property type="entry name" value="WD REPEAT-CONTAINING PROTEIN 91"/>
    <property type="match status" value="1"/>
</dbReference>
<evidence type="ECO:0000259" key="19">
    <source>
        <dbReference type="Pfam" id="PF23138"/>
    </source>
</evidence>
<feature type="binding site" evidence="15">
    <location>
        <position position="171"/>
    </location>
    <ligand>
        <name>Zn(2+)</name>
        <dbReference type="ChEBI" id="CHEBI:29105"/>
    </ligand>
</feature>
<evidence type="ECO:0000256" key="13">
    <source>
        <dbReference type="ARBA" id="ARBA00023163"/>
    </source>
</evidence>
<dbReference type="Gene3D" id="2.60.40.720">
    <property type="match status" value="2"/>
</dbReference>
<dbReference type="VEuPathDB" id="VectorBase:PPAI010825"/>
<evidence type="ECO:0000256" key="5">
    <source>
        <dbReference type="ARBA" id="ARBA00006167"/>
    </source>
</evidence>
<dbReference type="InterPro" id="IPR011615">
    <property type="entry name" value="p53_DNA-bd"/>
</dbReference>
<evidence type="ECO:0000256" key="4">
    <source>
        <dbReference type="ARBA" id="ARBA00006128"/>
    </source>
</evidence>
<keyword evidence="6" id="KW-0053">Apoptosis</keyword>
<dbReference type="InterPro" id="IPR008967">
    <property type="entry name" value="p53-like_TF_DNA-bd_sf"/>
</dbReference>
<feature type="region of interest" description="Disordered" evidence="17">
    <location>
        <begin position="449"/>
        <end position="495"/>
    </location>
</feature>
<evidence type="ECO:0000256" key="8">
    <source>
        <dbReference type="ARBA" id="ARBA00022753"/>
    </source>
</evidence>
<evidence type="ECO:0000256" key="1">
    <source>
        <dbReference type="ARBA" id="ARBA00004123"/>
    </source>
</evidence>
<dbReference type="AlphaFoldDB" id="A0A1B0F0M9"/>
<evidence type="ECO:0000256" key="7">
    <source>
        <dbReference type="ARBA" id="ARBA00022723"/>
    </source>
</evidence>
<evidence type="ECO:0000256" key="16">
    <source>
        <dbReference type="SAM" id="Coils"/>
    </source>
</evidence>
<dbReference type="InterPro" id="IPR002117">
    <property type="entry name" value="p53_tumour_suppressor"/>
</dbReference>
<dbReference type="EMBL" id="AJVK01008638">
    <property type="status" value="NOT_ANNOTATED_CDS"/>
    <property type="molecule type" value="Genomic_DNA"/>
</dbReference>
<feature type="region of interest" description="Disordered" evidence="17">
    <location>
        <begin position="587"/>
        <end position="619"/>
    </location>
</feature>
<keyword evidence="10" id="KW-0805">Transcription regulation</keyword>
<evidence type="ECO:0000256" key="15">
    <source>
        <dbReference type="PIRSR" id="PIRSR602117-1"/>
    </source>
</evidence>
<feature type="domain" description="p53 DNA-binding" evidence="18">
    <location>
        <begin position="102"/>
        <end position="263"/>
    </location>
</feature>
<evidence type="ECO:0000256" key="11">
    <source>
        <dbReference type="ARBA" id="ARBA00023125"/>
    </source>
</evidence>
<accession>A0A1B0F0M9</accession>
<keyword evidence="11" id="KW-0238">DNA-binding</keyword>
<dbReference type="GO" id="GO:0031902">
    <property type="term" value="C:late endosome membrane"/>
    <property type="evidence" value="ECO:0007669"/>
    <property type="project" value="TreeGrafter"/>
</dbReference>
<dbReference type="VEuPathDB" id="VectorBase:PPAPM1_012178"/>
<dbReference type="VEuPathDB" id="VectorBase:PPAPM1_002532"/>
<evidence type="ECO:0000313" key="21">
    <source>
        <dbReference type="Proteomes" id="UP000092462"/>
    </source>
</evidence>
<evidence type="ECO:0000256" key="14">
    <source>
        <dbReference type="ARBA" id="ARBA00023242"/>
    </source>
</evidence>
<dbReference type="InterPro" id="IPR039724">
    <property type="entry name" value="WDR91"/>
</dbReference>
<dbReference type="GO" id="GO:0045022">
    <property type="term" value="P:early endosome to late endosome transport"/>
    <property type="evidence" value="ECO:0007669"/>
    <property type="project" value="InterPro"/>
</dbReference>
<keyword evidence="16" id="KW-0175">Coiled coil</keyword>
<feature type="compositionally biased region" description="Basic and acidic residues" evidence="17">
    <location>
        <begin position="588"/>
        <end position="599"/>
    </location>
</feature>
<feature type="coiled-coil region" evidence="16">
    <location>
        <begin position="421"/>
        <end position="448"/>
    </location>
</feature>
<protein>
    <submittedName>
        <fullName evidence="20">Uncharacterized protein</fullName>
    </submittedName>
</protein>
<keyword evidence="9 15" id="KW-0862">Zinc</keyword>
<dbReference type="Pfam" id="PF23138">
    <property type="entry name" value="CTLH_Armc9"/>
    <property type="match status" value="1"/>
</dbReference>
<dbReference type="GO" id="GO:0141039">
    <property type="term" value="F:phosphatidylinositol 3-kinase inhibitor activity"/>
    <property type="evidence" value="ECO:0007669"/>
    <property type="project" value="InterPro"/>
</dbReference>
<comment type="similarity">
    <text evidence="4">Belongs to the WD repeat WDR91 family.</text>
</comment>
<feature type="binding site" evidence="15">
    <location>
        <position position="174"/>
    </location>
    <ligand>
        <name>Zn(2+)</name>
        <dbReference type="ChEBI" id="CHEBI:29105"/>
    </ligand>
</feature>
<feature type="binding site" evidence="15">
    <location>
        <position position="239"/>
    </location>
    <ligand>
        <name>Zn(2+)</name>
        <dbReference type="ChEBI" id="CHEBI:29105"/>
    </ligand>
</feature>
<evidence type="ECO:0000256" key="3">
    <source>
        <dbReference type="ARBA" id="ARBA00004603"/>
    </source>
</evidence>
<keyword evidence="8" id="KW-0967">Endosome</keyword>
<keyword evidence="14" id="KW-0539">Nucleus</keyword>
<evidence type="ECO:0000259" key="18">
    <source>
        <dbReference type="Pfam" id="PF00870"/>
    </source>
</evidence>
<evidence type="ECO:0000256" key="17">
    <source>
        <dbReference type="SAM" id="MobiDB-lite"/>
    </source>
</evidence>
<evidence type="ECO:0000256" key="9">
    <source>
        <dbReference type="ARBA" id="ARBA00022833"/>
    </source>
</evidence>
<reference evidence="20" key="1">
    <citation type="submission" date="2022-08" db="UniProtKB">
        <authorList>
            <consortium name="EnsemblMetazoa"/>
        </authorList>
    </citation>
    <scope>IDENTIFICATION</scope>
    <source>
        <strain evidence="20">Israel</strain>
    </source>
</reference>
<dbReference type="SUPFAM" id="SSF49417">
    <property type="entry name" value="p53-like transcription factors"/>
    <property type="match status" value="1"/>
</dbReference>
<name>A0A1B0F0M9_PHLPP</name>
<keyword evidence="13" id="KW-0804">Transcription</keyword>
<evidence type="ECO:0000256" key="6">
    <source>
        <dbReference type="ARBA" id="ARBA00022703"/>
    </source>
</evidence>
<dbReference type="Pfam" id="PF00870">
    <property type="entry name" value="P53"/>
    <property type="match status" value="1"/>
</dbReference>
<feature type="binding site" evidence="15">
    <location>
        <position position="243"/>
    </location>
    <ligand>
        <name>Zn(2+)</name>
        <dbReference type="ChEBI" id="CHEBI:29105"/>
    </ligand>
</feature>
<feature type="compositionally biased region" description="Low complexity" evidence="17">
    <location>
        <begin position="451"/>
        <end position="463"/>
    </location>
</feature>
<proteinExistence type="inferred from homology"/>
<feature type="domain" description="ARMC9 CTLH-like" evidence="19">
    <location>
        <begin position="297"/>
        <end position="412"/>
    </location>
</feature>
<dbReference type="PANTHER" id="PTHR13083">
    <property type="entry name" value="WD REPEAT-CONTAINING PROTEIN 91"/>
    <property type="match status" value="1"/>
</dbReference>
<organism evidence="20 21">
    <name type="scientific">Phlebotomus papatasi</name>
    <name type="common">Sandfly</name>
    <dbReference type="NCBI Taxonomy" id="29031"/>
    <lineage>
        <taxon>Eukaryota</taxon>
        <taxon>Metazoa</taxon>
        <taxon>Ecdysozoa</taxon>
        <taxon>Arthropoda</taxon>
        <taxon>Hexapoda</taxon>
        <taxon>Insecta</taxon>
        <taxon>Pterygota</taxon>
        <taxon>Neoptera</taxon>
        <taxon>Endopterygota</taxon>
        <taxon>Diptera</taxon>
        <taxon>Nematocera</taxon>
        <taxon>Psychodoidea</taxon>
        <taxon>Psychodidae</taxon>
        <taxon>Phlebotomus</taxon>
        <taxon>Phlebotomus</taxon>
    </lineage>
</organism>
<keyword evidence="12" id="KW-0010">Activator</keyword>
<dbReference type="GO" id="GO:0003700">
    <property type="term" value="F:DNA-binding transcription factor activity"/>
    <property type="evidence" value="ECO:0007669"/>
    <property type="project" value="InterPro"/>
</dbReference>
<evidence type="ECO:0000313" key="20">
    <source>
        <dbReference type="EnsemblMetazoa" id="PPAI010825-PA"/>
    </source>
</evidence>
<dbReference type="EnsemblMetazoa" id="PPAI010825-RA">
    <property type="protein sequence ID" value="PPAI010825-PA"/>
    <property type="gene ID" value="PPAI010825"/>
</dbReference>
<comment type="subcellular location">
    <subcellularLocation>
        <location evidence="2">Early endosome</location>
    </subcellularLocation>
    <subcellularLocation>
        <location evidence="3">Late endosome</location>
    </subcellularLocation>
    <subcellularLocation>
        <location evidence="1">Nucleus</location>
    </subcellularLocation>
</comment>
<dbReference type="GO" id="GO:0000976">
    <property type="term" value="F:transcription cis-regulatory region binding"/>
    <property type="evidence" value="ECO:0007669"/>
    <property type="project" value="InterPro"/>
</dbReference>
<keyword evidence="21" id="KW-1185">Reference proteome</keyword>
<evidence type="ECO:0000256" key="12">
    <source>
        <dbReference type="ARBA" id="ARBA00023159"/>
    </source>
</evidence>
<dbReference type="GO" id="GO:0006357">
    <property type="term" value="P:regulation of transcription by RNA polymerase II"/>
    <property type="evidence" value="ECO:0007669"/>
    <property type="project" value="UniProtKB-ARBA"/>
</dbReference>
<dbReference type="InterPro" id="IPR056327">
    <property type="entry name" value="ARMC9_CTLH-like_dom"/>
</dbReference>
<dbReference type="GO" id="GO:0046872">
    <property type="term" value="F:metal ion binding"/>
    <property type="evidence" value="ECO:0007669"/>
    <property type="project" value="UniProtKB-KW"/>
</dbReference>
<dbReference type="PRINTS" id="PR00386">
    <property type="entry name" value="P53SUPPRESSR"/>
</dbReference>
<evidence type="ECO:0000256" key="10">
    <source>
        <dbReference type="ARBA" id="ARBA00023015"/>
    </source>
</evidence>
<dbReference type="Proteomes" id="UP000092462">
    <property type="component" value="Unassembled WGS sequence"/>
</dbReference>